<dbReference type="AlphaFoldDB" id="A0A9W8DYS1"/>
<dbReference type="InterPro" id="IPR040243">
    <property type="entry name" value="Steroid_recept_RNA_1"/>
</dbReference>
<gene>
    <name evidence="3" type="primary">SEC31_1</name>
    <name evidence="3" type="ORF">IWQ60_000888</name>
</gene>
<evidence type="ECO:0000259" key="2">
    <source>
        <dbReference type="Pfam" id="PF07304"/>
    </source>
</evidence>
<dbReference type="PANTHER" id="PTHR18834:SF2">
    <property type="entry name" value="STEROID RECEPTOR RNA ACTIVATOR 1"/>
    <property type="match status" value="1"/>
</dbReference>
<dbReference type="EMBL" id="JANBPT010000025">
    <property type="protein sequence ID" value="KAJ1929736.1"/>
    <property type="molecule type" value="Genomic_DNA"/>
</dbReference>
<dbReference type="OrthoDB" id="542917at2759"/>
<comment type="caution">
    <text evidence="3">The sequence shown here is derived from an EMBL/GenBank/DDBJ whole genome shotgun (WGS) entry which is preliminary data.</text>
</comment>
<dbReference type="InterPro" id="IPR009917">
    <property type="entry name" value="SRA1/Sec31"/>
</dbReference>
<dbReference type="GO" id="GO:0005634">
    <property type="term" value="C:nucleus"/>
    <property type="evidence" value="ECO:0007669"/>
    <property type="project" value="TreeGrafter"/>
</dbReference>
<protein>
    <submittedName>
        <fullName evidence="3">Protein transport protein S31</fullName>
    </submittedName>
</protein>
<feature type="region of interest" description="Disordered" evidence="1">
    <location>
        <begin position="1"/>
        <end position="59"/>
    </location>
</feature>
<organism evidence="3 4">
    <name type="scientific">Tieghemiomyces parasiticus</name>
    <dbReference type="NCBI Taxonomy" id="78921"/>
    <lineage>
        <taxon>Eukaryota</taxon>
        <taxon>Fungi</taxon>
        <taxon>Fungi incertae sedis</taxon>
        <taxon>Zoopagomycota</taxon>
        <taxon>Kickxellomycotina</taxon>
        <taxon>Dimargaritomycetes</taxon>
        <taxon>Dimargaritales</taxon>
        <taxon>Dimargaritaceae</taxon>
        <taxon>Tieghemiomyces</taxon>
    </lineage>
</organism>
<dbReference type="PANTHER" id="PTHR18834">
    <property type="entry name" value="STEROID RECEPTOR RNA ACTIVATOR 1"/>
    <property type="match status" value="1"/>
</dbReference>
<dbReference type="Gene3D" id="1.20.940.10">
    <property type="entry name" value="Functional domain of the splicing factor Prp18"/>
    <property type="match status" value="1"/>
</dbReference>
<feature type="domain" description="SRA1/Sec31" evidence="2">
    <location>
        <begin position="42"/>
        <end position="170"/>
    </location>
</feature>
<dbReference type="Proteomes" id="UP001150569">
    <property type="component" value="Unassembled WGS sequence"/>
</dbReference>
<evidence type="ECO:0000313" key="3">
    <source>
        <dbReference type="EMBL" id="KAJ1929736.1"/>
    </source>
</evidence>
<keyword evidence="4" id="KW-1185">Reference proteome</keyword>
<proteinExistence type="predicted"/>
<name>A0A9W8DYS1_9FUNG</name>
<evidence type="ECO:0000256" key="1">
    <source>
        <dbReference type="SAM" id="MobiDB-lite"/>
    </source>
</evidence>
<evidence type="ECO:0000313" key="4">
    <source>
        <dbReference type="Proteomes" id="UP001150569"/>
    </source>
</evidence>
<sequence length="174" mass="19198">MTITNSPKYTDFRGDHHAASGHWNDPPKAIFKAQKKDDALPTSSPSPPPKAGKGKLGLKGDREGAAVLSESIPAPAEVKAMVQRVLTLLTERDLKGMDKRKLDDATKKMDILFARLDKGEVPNPVMEELDSILKDLEAGNGTEASQRFLPLMQHYVESEGKWLLGLKRLIELRS</sequence>
<dbReference type="GO" id="GO:0006357">
    <property type="term" value="P:regulation of transcription by RNA polymerase II"/>
    <property type="evidence" value="ECO:0007669"/>
    <property type="project" value="InterPro"/>
</dbReference>
<reference evidence="3" key="1">
    <citation type="submission" date="2022-07" db="EMBL/GenBank/DDBJ databases">
        <title>Phylogenomic reconstructions and comparative analyses of Kickxellomycotina fungi.</title>
        <authorList>
            <person name="Reynolds N.K."/>
            <person name="Stajich J.E."/>
            <person name="Barry K."/>
            <person name="Grigoriev I.V."/>
            <person name="Crous P."/>
            <person name="Smith M.E."/>
        </authorList>
    </citation>
    <scope>NUCLEOTIDE SEQUENCE</scope>
    <source>
        <strain evidence="3">RSA 861</strain>
    </source>
</reference>
<dbReference type="Pfam" id="PF07304">
    <property type="entry name" value="SRA1"/>
    <property type="match status" value="1"/>
</dbReference>
<dbReference type="GO" id="GO:0003713">
    <property type="term" value="F:transcription coactivator activity"/>
    <property type="evidence" value="ECO:0007669"/>
    <property type="project" value="InterPro"/>
</dbReference>
<accession>A0A9W8DYS1</accession>